<gene>
    <name evidence="2" type="ORF">GFC30_648</name>
</gene>
<accession>A0A160F3T0</accession>
<dbReference type="Pfam" id="PF01521">
    <property type="entry name" value="Fe-S_biosyn"/>
    <property type="match status" value="1"/>
</dbReference>
<dbReference type="AlphaFoldDB" id="A0A160F3T0"/>
<dbReference type="SUPFAM" id="SSF89360">
    <property type="entry name" value="HesB-like domain"/>
    <property type="match status" value="1"/>
</dbReference>
<dbReference type="GO" id="GO:0005506">
    <property type="term" value="F:iron ion binding"/>
    <property type="evidence" value="ECO:0007669"/>
    <property type="project" value="TreeGrafter"/>
</dbReference>
<dbReference type="GO" id="GO:0051537">
    <property type="term" value="F:2 iron, 2 sulfur cluster binding"/>
    <property type="evidence" value="ECO:0007669"/>
    <property type="project" value="UniProtKB-ARBA"/>
</dbReference>
<dbReference type="NCBIfam" id="TIGR00049">
    <property type="entry name" value="iron-sulfur cluster assembly accessory protein"/>
    <property type="match status" value="1"/>
</dbReference>
<dbReference type="GO" id="GO:0016226">
    <property type="term" value="P:iron-sulfur cluster assembly"/>
    <property type="evidence" value="ECO:0007669"/>
    <property type="project" value="InterPro"/>
</dbReference>
<dbReference type="Proteomes" id="UP000076865">
    <property type="component" value="Chromosome"/>
</dbReference>
<dbReference type="Gene3D" id="2.60.300.12">
    <property type="entry name" value="HesB-like domain"/>
    <property type="match status" value="1"/>
</dbReference>
<keyword evidence="3" id="KW-1185">Reference proteome</keyword>
<dbReference type="PANTHER" id="PTHR43011:SF1">
    <property type="entry name" value="IRON-SULFUR CLUSTER ASSEMBLY 2 HOMOLOG, MITOCHONDRIAL"/>
    <property type="match status" value="1"/>
</dbReference>
<organism evidence="2 3">
    <name type="scientific">Anoxybacteroides amylolyticum</name>
    <dbReference type="NCBI Taxonomy" id="294699"/>
    <lineage>
        <taxon>Bacteria</taxon>
        <taxon>Bacillati</taxon>
        <taxon>Bacillota</taxon>
        <taxon>Bacilli</taxon>
        <taxon>Bacillales</taxon>
        <taxon>Anoxybacillaceae</taxon>
        <taxon>Anoxybacteroides</taxon>
    </lineage>
</organism>
<dbReference type="FunFam" id="2.60.300.12:FF:000007">
    <property type="entry name" value="Iron-sulfur cluster assembly accessory protein"/>
    <property type="match status" value="1"/>
</dbReference>
<name>A0A160F3T0_9BACL</name>
<sequence length="120" mass="12842">MNEVVTLTEAAALQIKDMMKEHGEEGAYLRIGIKGGGCSGLSYGMGFEQEKTDEDYTFEQHGIKLLVDKESAPILKGTVIDYKQSLMGGGFTIHNPNAIATCGCGSSFRTATNTGTPEEC</sequence>
<reference evidence="2 3" key="1">
    <citation type="journal article" date="2006" name="Syst. Appl. Microbiol.">
        <title>Anoxybacillus amylolyticus sp. nov., a thermophilic amylase producing bacterium isolated from Mount Rittmann (Antarctica).</title>
        <authorList>
            <person name="Poli A."/>
            <person name="Esposito E."/>
            <person name="Lama L."/>
            <person name="Orlando P."/>
            <person name="Nicolaus G."/>
            <person name="de Appolonia F."/>
            <person name="Gambacorta A."/>
            <person name="Nicolaus B."/>
        </authorList>
    </citation>
    <scope>NUCLEOTIDE SEQUENCE [LARGE SCALE GENOMIC DNA]</scope>
    <source>
        <strain evidence="2 3">DSM 15939</strain>
    </source>
</reference>
<dbReference type="InterPro" id="IPR035903">
    <property type="entry name" value="HesB-like_dom_sf"/>
</dbReference>
<dbReference type="InterPro" id="IPR000361">
    <property type="entry name" value="ATAP_core_dom"/>
</dbReference>
<dbReference type="PROSITE" id="PS01152">
    <property type="entry name" value="HESB"/>
    <property type="match status" value="1"/>
</dbReference>
<feature type="domain" description="Core" evidence="1">
    <location>
        <begin position="5"/>
        <end position="105"/>
    </location>
</feature>
<dbReference type="EMBL" id="CP015438">
    <property type="protein sequence ID" value="ANB60621.1"/>
    <property type="molecule type" value="Genomic_DNA"/>
</dbReference>
<dbReference type="OrthoDB" id="9801228at2"/>
<dbReference type="RefSeq" id="WP_066322879.1">
    <property type="nucleotide sequence ID" value="NZ_CP015438.1"/>
</dbReference>
<proteinExistence type="predicted"/>
<protein>
    <submittedName>
        <fullName evidence="2">Iron-sulfur cluster assembly accessory family protein</fullName>
    </submittedName>
</protein>
<evidence type="ECO:0000313" key="2">
    <source>
        <dbReference type="EMBL" id="ANB60621.1"/>
    </source>
</evidence>
<dbReference type="PATRIC" id="fig|294699.3.peg.644"/>
<dbReference type="InterPro" id="IPR016092">
    <property type="entry name" value="ATAP"/>
</dbReference>
<dbReference type="KEGG" id="aamy:GFC30_648"/>
<dbReference type="InterPro" id="IPR017870">
    <property type="entry name" value="FeS_cluster_insertion_CS"/>
</dbReference>
<dbReference type="GO" id="GO:0051539">
    <property type="term" value="F:4 iron, 4 sulfur cluster binding"/>
    <property type="evidence" value="ECO:0007669"/>
    <property type="project" value="TreeGrafter"/>
</dbReference>
<evidence type="ECO:0000313" key="3">
    <source>
        <dbReference type="Proteomes" id="UP000076865"/>
    </source>
</evidence>
<dbReference type="PANTHER" id="PTHR43011">
    <property type="entry name" value="IRON-SULFUR CLUSTER ASSEMBLY 2 HOMOLOG, MITOCHONDRIAL"/>
    <property type="match status" value="1"/>
</dbReference>
<evidence type="ECO:0000259" key="1">
    <source>
        <dbReference type="Pfam" id="PF01521"/>
    </source>
</evidence>